<dbReference type="RefSeq" id="XP_008081122.1">
    <property type="nucleotide sequence ID" value="XM_008082931.1"/>
</dbReference>
<dbReference type="Gene3D" id="2.60.20.10">
    <property type="entry name" value="Crystallins"/>
    <property type="match status" value="1"/>
</dbReference>
<gene>
    <name evidence="2" type="ORF">GLAREA_12149</name>
</gene>
<accession>S3D0K6</accession>
<evidence type="ECO:0000256" key="1">
    <source>
        <dbReference type="SAM" id="SignalP"/>
    </source>
</evidence>
<name>S3D0K6_GLAL2</name>
<organism evidence="2 3">
    <name type="scientific">Glarea lozoyensis (strain ATCC 20868 / MF5171)</name>
    <dbReference type="NCBI Taxonomy" id="1116229"/>
    <lineage>
        <taxon>Eukaryota</taxon>
        <taxon>Fungi</taxon>
        <taxon>Dikarya</taxon>
        <taxon>Ascomycota</taxon>
        <taxon>Pezizomycotina</taxon>
        <taxon>Leotiomycetes</taxon>
        <taxon>Helotiales</taxon>
        <taxon>Helotiaceae</taxon>
        <taxon>Glarea</taxon>
    </lineage>
</organism>
<dbReference type="SUPFAM" id="SSF49695">
    <property type="entry name" value="gamma-Crystallin-like"/>
    <property type="match status" value="1"/>
</dbReference>
<dbReference type="HOGENOM" id="CLU_149474_0_0_1"/>
<dbReference type="InterPro" id="IPR011024">
    <property type="entry name" value="G_crystallin-like"/>
</dbReference>
<evidence type="ECO:0000313" key="2">
    <source>
        <dbReference type="EMBL" id="EPE32067.1"/>
    </source>
</evidence>
<dbReference type="OrthoDB" id="2910287at2759"/>
<sequence>MKTSAIFLAVASVIAGVIAAPQPAPAPPALAANEIQATLRTDGNTTYTASSDFSVLAVRTSRQCSARNFGGTCYRFTFDSGVCWSYSDFGSTVYNALNDKTSSIDNFGATCTFYQNTNCGGRSYRTPYNADLAGEFNDIISSFRC</sequence>
<dbReference type="AlphaFoldDB" id="S3D0K6"/>
<keyword evidence="3" id="KW-1185">Reference proteome</keyword>
<keyword evidence="1" id="KW-0732">Signal</keyword>
<dbReference type="KEGG" id="glz:GLAREA_12149"/>
<dbReference type="GeneID" id="19471190"/>
<proteinExistence type="predicted"/>
<feature type="chain" id="PRO_5004507983" evidence="1">
    <location>
        <begin position="20"/>
        <end position="145"/>
    </location>
</feature>
<dbReference type="EMBL" id="KE145360">
    <property type="protein sequence ID" value="EPE32067.1"/>
    <property type="molecule type" value="Genomic_DNA"/>
</dbReference>
<dbReference type="Proteomes" id="UP000016922">
    <property type="component" value="Unassembled WGS sequence"/>
</dbReference>
<feature type="signal peptide" evidence="1">
    <location>
        <begin position="1"/>
        <end position="19"/>
    </location>
</feature>
<protein>
    <submittedName>
        <fullName evidence="2">Uncharacterized protein</fullName>
    </submittedName>
</protein>
<evidence type="ECO:0000313" key="3">
    <source>
        <dbReference type="Proteomes" id="UP000016922"/>
    </source>
</evidence>
<reference evidence="2 3" key="1">
    <citation type="journal article" date="2013" name="BMC Genomics">
        <title>Genomics-driven discovery of the pneumocandin biosynthetic gene cluster in the fungus Glarea lozoyensis.</title>
        <authorList>
            <person name="Chen L."/>
            <person name="Yue Q."/>
            <person name="Zhang X."/>
            <person name="Xiang M."/>
            <person name="Wang C."/>
            <person name="Li S."/>
            <person name="Che Y."/>
            <person name="Ortiz-Lopez F.J."/>
            <person name="Bills G.F."/>
            <person name="Liu X."/>
            <person name="An Z."/>
        </authorList>
    </citation>
    <scope>NUCLEOTIDE SEQUENCE [LARGE SCALE GENOMIC DNA]</scope>
    <source>
        <strain evidence="3">ATCC 20868 / MF5171</strain>
    </source>
</reference>